<reference evidence="4 5" key="1">
    <citation type="submission" date="2017-07" db="EMBL/GenBank/DDBJ databases">
        <title>Draft Genome Sequences of Select Purple Nonsulfur Bacteria.</title>
        <authorList>
            <person name="Lasarre B."/>
            <person name="Mckinlay J.B."/>
        </authorList>
    </citation>
    <scope>NUCLEOTIDE SEQUENCE [LARGE SCALE GENOMIC DNA]</scope>
    <source>
        <strain evidence="4 5">DSM 11907</strain>
    </source>
</reference>
<keyword evidence="5" id="KW-1185">Reference proteome</keyword>
<dbReference type="PANTHER" id="PTHR22576">
    <property type="entry name" value="MUCOSA ASSOCIATED LYMPHOID TISSUE LYMPHOMA TRANSLOCATION PROTEIN 1/PARACASPASE"/>
    <property type="match status" value="1"/>
</dbReference>
<evidence type="ECO:0000256" key="1">
    <source>
        <dbReference type="SAM" id="MobiDB-lite"/>
    </source>
</evidence>
<dbReference type="InterPro" id="IPR001309">
    <property type="entry name" value="Pept_C14_p20"/>
</dbReference>
<feature type="compositionally biased region" description="Basic and acidic residues" evidence="1">
    <location>
        <begin position="474"/>
        <end position="485"/>
    </location>
</feature>
<evidence type="ECO:0000256" key="2">
    <source>
        <dbReference type="SAM" id="SignalP"/>
    </source>
</evidence>
<dbReference type="Proteomes" id="UP000248863">
    <property type="component" value="Unassembled WGS sequence"/>
</dbReference>
<feature type="region of interest" description="Disordered" evidence="1">
    <location>
        <begin position="268"/>
        <end position="301"/>
    </location>
</feature>
<feature type="signal peptide" evidence="2">
    <location>
        <begin position="1"/>
        <end position="31"/>
    </location>
</feature>
<evidence type="ECO:0000259" key="3">
    <source>
        <dbReference type="PROSITE" id="PS50208"/>
    </source>
</evidence>
<dbReference type="GO" id="GO:0004197">
    <property type="term" value="F:cysteine-type endopeptidase activity"/>
    <property type="evidence" value="ECO:0007669"/>
    <property type="project" value="InterPro"/>
</dbReference>
<dbReference type="SUPFAM" id="SSF52129">
    <property type="entry name" value="Caspase-like"/>
    <property type="match status" value="1"/>
</dbReference>
<feature type="compositionally biased region" description="Low complexity" evidence="1">
    <location>
        <begin position="268"/>
        <end position="290"/>
    </location>
</feature>
<dbReference type="InterPro" id="IPR011600">
    <property type="entry name" value="Pept_C14_caspase"/>
</dbReference>
<proteinExistence type="predicted"/>
<name>A0A327K2H2_9BRAD</name>
<feature type="chain" id="PRO_5016468628" description="Caspase family p20 domain-containing protein" evidence="2">
    <location>
        <begin position="32"/>
        <end position="608"/>
    </location>
</feature>
<accession>A0A327K2H2</accession>
<feature type="region of interest" description="Disordered" evidence="1">
    <location>
        <begin position="456"/>
        <end position="518"/>
    </location>
</feature>
<evidence type="ECO:0000313" key="5">
    <source>
        <dbReference type="Proteomes" id="UP000248863"/>
    </source>
</evidence>
<protein>
    <recommendedName>
        <fullName evidence="3">Caspase family p20 domain-containing protein</fullName>
    </recommendedName>
</protein>
<dbReference type="OrthoDB" id="9816009at2"/>
<dbReference type="InterPro" id="IPR052039">
    <property type="entry name" value="Caspase-related_regulators"/>
</dbReference>
<dbReference type="PANTHER" id="PTHR22576:SF37">
    <property type="entry name" value="MUCOSA-ASSOCIATED LYMPHOID TISSUE LYMPHOMA TRANSLOCATION PROTEIN 1"/>
    <property type="match status" value="1"/>
</dbReference>
<dbReference type="InterPro" id="IPR029030">
    <property type="entry name" value="Caspase-like_dom_sf"/>
</dbReference>
<dbReference type="AlphaFoldDB" id="A0A327K2H2"/>
<dbReference type="PROSITE" id="PS51257">
    <property type="entry name" value="PROKAR_LIPOPROTEIN"/>
    <property type="match status" value="1"/>
</dbReference>
<dbReference type="GO" id="GO:0006508">
    <property type="term" value="P:proteolysis"/>
    <property type="evidence" value="ECO:0007669"/>
    <property type="project" value="InterPro"/>
</dbReference>
<keyword evidence="2" id="KW-0732">Signal</keyword>
<gene>
    <name evidence="4" type="ORF">CH338_23315</name>
</gene>
<organism evidence="4 5">
    <name type="scientific">Rhodoplanes elegans</name>
    <dbReference type="NCBI Taxonomy" id="29408"/>
    <lineage>
        <taxon>Bacteria</taxon>
        <taxon>Pseudomonadati</taxon>
        <taxon>Pseudomonadota</taxon>
        <taxon>Alphaproteobacteria</taxon>
        <taxon>Hyphomicrobiales</taxon>
        <taxon>Nitrobacteraceae</taxon>
        <taxon>Rhodoplanes</taxon>
    </lineage>
</organism>
<dbReference type="PROSITE" id="PS50208">
    <property type="entry name" value="CASPASE_P20"/>
    <property type="match status" value="1"/>
</dbReference>
<feature type="domain" description="Caspase family p20" evidence="3">
    <location>
        <begin position="32"/>
        <end position="165"/>
    </location>
</feature>
<comment type="caution">
    <text evidence="4">The sequence shown here is derived from an EMBL/GenBank/DDBJ whole genome shotgun (WGS) entry which is preliminary data.</text>
</comment>
<dbReference type="EMBL" id="NPEU01000390">
    <property type="protein sequence ID" value="RAI32969.1"/>
    <property type="molecule type" value="Genomic_DNA"/>
</dbReference>
<sequence>MQRGAVMSCRSFLFAGAVALLSCTALGSALAESRVALVIGNGSYTAVPALDNPANDSKAMAELLRAADFEVITARDLGQAEMRRAIGDFARTVRSKGSDTVALVYYAGHGLQVDGDNYLVPVDAQIRQESDVPFETVRLADLMNALAAAPVKTRIVMLDACRNNPFAAAGRSGGRGLAIVDAPNGTIVSYATAPGSEAEDGEGRNSPYTAAFLKVAKEPGLPIEQAFKRVRYAVHQETDGRQTPWESSSLTGDFAFFKGTAETTGVASAASGPAGGPAAATGAAGGTQVASLGGGPVTRSADGWRETLQQKSAREAYEIVIREDQLEAYQAYLDLYPAETMAPRVRSLLDRRQELTAWHEAATLNTAAGYRAFLAEFPGSDYAKTAQRLIERTGRTAGAEARERSCGTQTIRRRTDLAGPTRHALADPGPVVLPAIAPVVSAPAILDRPFGDRPFIGRPHFGHRPIPPLGGRPQDGKPHDGKPGDGKPPVLGTPGGDKPTTGKPGGDKPIVGRPVIDKPVIDKPGPIVGKPIVRPIVTKPVIAKPVVTKPIVAKPIMTKPIMTRPVMTKPMMVQRPMMARPMGGGFGGGMKMGGGGMRFGGGGFGRMR</sequence>
<dbReference type="Pfam" id="PF00656">
    <property type="entry name" value="Peptidase_C14"/>
    <property type="match status" value="1"/>
</dbReference>
<dbReference type="Gene3D" id="3.40.50.1460">
    <property type="match status" value="1"/>
</dbReference>
<evidence type="ECO:0000313" key="4">
    <source>
        <dbReference type="EMBL" id="RAI32969.1"/>
    </source>
</evidence>